<dbReference type="InterPro" id="IPR004881">
    <property type="entry name" value="Ribosome_biogen_GTPase_RsgA"/>
</dbReference>
<feature type="domain" description="EngC GTPase" evidence="2">
    <location>
        <begin position="136"/>
        <end position="244"/>
    </location>
</feature>
<sequence length="426" mass="45624">MWNWSGGGETKRWWSGYGSANGGGGGGGGVVVKVVEVEVEVVVAWWWRLREGSGGGIEWWHGSGGSKGGGGGGPGGGGCVVVMEVEVGGGVVEVEVGVAGGVGSGGGGGGVGDGTRGGCGGTGGGGGGVVVEVDMVASVESKHELDTLQFTLREQTSVIVGPSGVGKTSSLINALRSHKPVLGATEVDNWFDSMLDSKWFEDQRVGEVSTKSGKGKHTTRNVSLLPLSGGGYLADTPGFSQPSLMKVTKQSLAQYFPEVLSFNFVHLPFRLFTLVCRSLASRRFLHVVFFFFLVGSLHVVVQDINFQSLRKCSYLVIHVGVCRYLKYFLELLENPGILIFYSFVNCLGCVLLHDSCADLPLYFNACRYKVGDMGVKQAEPRLERKKHRKQSRKTVNQSIIEELDDLDDDDNLLDDSILRALRHESQ</sequence>
<keyword evidence="1" id="KW-0812">Transmembrane</keyword>
<dbReference type="SUPFAM" id="SSF52540">
    <property type="entry name" value="P-loop containing nucleoside triphosphate hydrolases"/>
    <property type="match status" value="1"/>
</dbReference>
<dbReference type="PANTHER" id="PTHR32120:SF11">
    <property type="entry name" value="SMALL RIBOSOMAL SUBUNIT BIOGENESIS GTPASE RSGA 1, MITOCHONDRIAL-RELATED"/>
    <property type="match status" value="1"/>
</dbReference>
<keyword evidence="1" id="KW-1133">Transmembrane helix</keyword>
<accession>A0AAV6IKH7</accession>
<dbReference type="Pfam" id="PF03193">
    <property type="entry name" value="RsgA_GTPase"/>
    <property type="match status" value="1"/>
</dbReference>
<dbReference type="Proteomes" id="UP000823749">
    <property type="component" value="Chromosome 10"/>
</dbReference>
<keyword evidence="1" id="KW-0472">Membrane</keyword>
<organism evidence="3 4">
    <name type="scientific">Rhododendron griersonianum</name>
    <dbReference type="NCBI Taxonomy" id="479676"/>
    <lineage>
        <taxon>Eukaryota</taxon>
        <taxon>Viridiplantae</taxon>
        <taxon>Streptophyta</taxon>
        <taxon>Embryophyta</taxon>
        <taxon>Tracheophyta</taxon>
        <taxon>Spermatophyta</taxon>
        <taxon>Magnoliopsida</taxon>
        <taxon>eudicotyledons</taxon>
        <taxon>Gunneridae</taxon>
        <taxon>Pentapetalae</taxon>
        <taxon>asterids</taxon>
        <taxon>Ericales</taxon>
        <taxon>Ericaceae</taxon>
        <taxon>Ericoideae</taxon>
        <taxon>Rhodoreae</taxon>
        <taxon>Rhododendron</taxon>
    </lineage>
</organism>
<evidence type="ECO:0000256" key="1">
    <source>
        <dbReference type="SAM" id="Phobius"/>
    </source>
</evidence>
<dbReference type="GO" id="GO:0003924">
    <property type="term" value="F:GTPase activity"/>
    <property type="evidence" value="ECO:0007669"/>
    <property type="project" value="InterPro"/>
</dbReference>
<protein>
    <recommendedName>
        <fullName evidence="2">EngC GTPase domain-containing protein</fullName>
    </recommendedName>
</protein>
<reference evidence="3" key="1">
    <citation type="submission" date="2020-08" db="EMBL/GenBank/DDBJ databases">
        <title>Plant Genome Project.</title>
        <authorList>
            <person name="Zhang R.-G."/>
        </authorList>
    </citation>
    <scope>NUCLEOTIDE SEQUENCE</scope>
    <source>
        <strain evidence="3">WSP0</strain>
        <tissue evidence="3">Leaf</tissue>
    </source>
</reference>
<evidence type="ECO:0000259" key="2">
    <source>
        <dbReference type="Pfam" id="PF03193"/>
    </source>
</evidence>
<evidence type="ECO:0000313" key="3">
    <source>
        <dbReference type="EMBL" id="KAG5527519.1"/>
    </source>
</evidence>
<dbReference type="Gene3D" id="3.40.50.300">
    <property type="entry name" value="P-loop containing nucleotide triphosphate hydrolases"/>
    <property type="match status" value="1"/>
</dbReference>
<feature type="transmembrane region" description="Helical" evidence="1">
    <location>
        <begin position="284"/>
        <end position="301"/>
    </location>
</feature>
<proteinExistence type="predicted"/>
<dbReference type="PANTHER" id="PTHR32120">
    <property type="entry name" value="SMALL RIBOSOMAL SUBUNIT BIOGENESIS GTPASE RSGA"/>
    <property type="match status" value="1"/>
</dbReference>
<keyword evidence="4" id="KW-1185">Reference proteome</keyword>
<dbReference type="GO" id="GO:0005525">
    <property type="term" value="F:GTP binding"/>
    <property type="evidence" value="ECO:0007669"/>
    <property type="project" value="InterPro"/>
</dbReference>
<evidence type="ECO:0000313" key="4">
    <source>
        <dbReference type="Proteomes" id="UP000823749"/>
    </source>
</evidence>
<dbReference type="InterPro" id="IPR010914">
    <property type="entry name" value="RsgA_GTPase_dom"/>
</dbReference>
<dbReference type="InterPro" id="IPR027417">
    <property type="entry name" value="P-loop_NTPase"/>
</dbReference>
<comment type="caution">
    <text evidence="3">The sequence shown here is derived from an EMBL/GenBank/DDBJ whole genome shotgun (WGS) entry which is preliminary data.</text>
</comment>
<gene>
    <name evidence="3" type="ORF">RHGRI_028429</name>
</gene>
<dbReference type="AlphaFoldDB" id="A0AAV6IKH7"/>
<name>A0AAV6IKH7_9ERIC</name>
<dbReference type="EMBL" id="JACTNZ010000010">
    <property type="protein sequence ID" value="KAG5527519.1"/>
    <property type="molecule type" value="Genomic_DNA"/>
</dbReference>